<accession>X1KUP4</accession>
<dbReference type="EMBL" id="BARU01037210">
    <property type="protein sequence ID" value="GAH85698.1"/>
    <property type="molecule type" value="Genomic_DNA"/>
</dbReference>
<comment type="caution">
    <text evidence="1">The sequence shown here is derived from an EMBL/GenBank/DDBJ whole genome shotgun (WGS) entry which is preliminary data.</text>
</comment>
<gene>
    <name evidence="1" type="ORF">S03H2_58015</name>
</gene>
<dbReference type="AlphaFoldDB" id="X1KUP4"/>
<protein>
    <submittedName>
        <fullName evidence="1">Uncharacterized protein</fullName>
    </submittedName>
</protein>
<organism evidence="1">
    <name type="scientific">marine sediment metagenome</name>
    <dbReference type="NCBI Taxonomy" id="412755"/>
    <lineage>
        <taxon>unclassified sequences</taxon>
        <taxon>metagenomes</taxon>
        <taxon>ecological metagenomes</taxon>
    </lineage>
</organism>
<name>X1KUP4_9ZZZZ</name>
<sequence length="82" mass="9374">MNKETVKRIMKELAQAYPEYITEDTLSKKTGRPSIRTEVLYCHQKEWIEGRPNSQQFGNAWRATAKGVDASGIMEVKNIPCT</sequence>
<reference evidence="1" key="1">
    <citation type="journal article" date="2014" name="Front. Microbiol.">
        <title>High frequency of phylogenetically diverse reductive dehalogenase-homologous genes in deep subseafloor sedimentary metagenomes.</title>
        <authorList>
            <person name="Kawai M."/>
            <person name="Futagami T."/>
            <person name="Toyoda A."/>
            <person name="Takaki Y."/>
            <person name="Nishi S."/>
            <person name="Hori S."/>
            <person name="Arai W."/>
            <person name="Tsubouchi T."/>
            <person name="Morono Y."/>
            <person name="Uchiyama I."/>
            <person name="Ito T."/>
            <person name="Fujiyama A."/>
            <person name="Inagaki F."/>
            <person name="Takami H."/>
        </authorList>
    </citation>
    <scope>NUCLEOTIDE SEQUENCE</scope>
    <source>
        <strain evidence="1">Expedition CK06-06</strain>
    </source>
</reference>
<evidence type="ECO:0000313" key="1">
    <source>
        <dbReference type="EMBL" id="GAH85698.1"/>
    </source>
</evidence>
<proteinExistence type="predicted"/>
<feature type="non-terminal residue" evidence="1">
    <location>
        <position position="82"/>
    </location>
</feature>